<dbReference type="Pfam" id="PF13528">
    <property type="entry name" value="Glyco_trans_1_3"/>
    <property type="match status" value="1"/>
</dbReference>
<dbReference type="SUPFAM" id="SSF53756">
    <property type="entry name" value="UDP-Glycosyltransferase/glycogen phosphorylase"/>
    <property type="match status" value="1"/>
</dbReference>
<dbReference type="Proteomes" id="UP000001400">
    <property type="component" value="Chromosome"/>
</dbReference>
<dbReference type="STRING" id="439481.Aboo_1442"/>
<name>B5ICY9_ACIB4</name>
<evidence type="ECO:0000256" key="1">
    <source>
        <dbReference type="ARBA" id="ARBA00006962"/>
    </source>
</evidence>
<dbReference type="PANTHER" id="PTHR21015:SF22">
    <property type="entry name" value="GLYCOSYLTRANSFERASE"/>
    <property type="match status" value="1"/>
</dbReference>
<dbReference type="HOGENOM" id="CLU_789629_0_0_2"/>
<dbReference type="GeneID" id="8828407"/>
<dbReference type="OrthoDB" id="46222at2157"/>
<feature type="domain" description="Glycosyl transferase family 28 C-terminal" evidence="2">
    <location>
        <begin position="240"/>
        <end position="322"/>
    </location>
</feature>
<dbReference type="Gene3D" id="3.40.50.2000">
    <property type="entry name" value="Glycogen Phosphorylase B"/>
    <property type="match status" value="1"/>
</dbReference>
<evidence type="ECO:0000259" key="2">
    <source>
        <dbReference type="Pfam" id="PF04101"/>
    </source>
</evidence>
<dbReference type="GO" id="GO:0016758">
    <property type="term" value="F:hexosyltransferase activity"/>
    <property type="evidence" value="ECO:0007669"/>
    <property type="project" value="InterPro"/>
</dbReference>
<dbReference type="KEGG" id="abi:Aboo_1442"/>
<dbReference type="EMBL" id="CP001941">
    <property type="protein sequence ID" value="ADD09249.1"/>
    <property type="molecule type" value="Genomic_DNA"/>
</dbReference>
<dbReference type="AlphaFoldDB" id="B5ICY9"/>
<sequence length="352" mass="40490">MKIAFGVCSLGIGHATRSAPIIAKLVEEGHEVVIITYGRAADILKKEFPYLKVYEIPDFPIQYPERAHQFIPYIFMNSNKIARSIFKAHKNFLGLHEEQNFDLIISDSRFDVFHRNVPSFLIIHQLRIMVPLHILRAGILVYNAYISRFFKKILVPDFRENSLSGDMSHNLKIIDGNKIEYIGPLSPFKHRDLPRDIDVLISISGPEPQRTLFERKIMKSIDGLDGNIVITLGKPDEKIRNDDLKIYSYLTMDEREEIMNRSKLIISRSGYSTIMDLYAIGGKAMFVPTPGQPEQEYLARYLERRGIAGYMTQENLDLREIISRAGNYSGFKGKYDTRISVENAIRVITEWS</sequence>
<dbReference type="RefSeq" id="WP_008084023.1">
    <property type="nucleotide sequence ID" value="NC_013926.1"/>
</dbReference>
<proteinExistence type="inferred from homology"/>
<comment type="similarity">
    <text evidence="1">Belongs to the glycosyltransferase 28 family.</text>
</comment>
<dbReference type="InterPro" id="IPR007235">
    <property type="entry name" value="Glyco_trans_28_C"/>
</dbReference>
<organism evidence="3 4">
    <name type="scientific">Aciduliprofundum boonei (strain DSM 19572 / T469)</name>
    <dbReference type="NCBI Taxonomy" id="439481"/>
    <lineage>
        <taxon>Archaea</taxon>
        <taxon>Methanobacteriati</taxon>
        <taxon>Thermoplasmatota</taxon>
        <taxon>DHVE2 group</taxon>
        <taxon>Candidatus Aciduliprofundum</taxon>
    </lineage>
</organism>
<dbReference type="PANTHER" id="PTHR21015">
    <property type="entry name" value="UDP-N-ACETYLGLUCOSAMINE--N-ACETYLMURAMYL-(PENTAPEPTIDE) PYROPHOSPHORYL-UNDECAPRENOL N-ACETYLGLUCOSAMINE TRANSFERASE 1"/>
    <property type="match status" value="1"/>
</dbReference>
<dbReference type="eggNOG" id="arCOG01393">
    <property type="taxonomic scope" value="Archaea"/>
</dbReference>
<reference evidence="3" key="1">
    <citation type="submission" date="2010-02" db="EMBL/GenBank/DDBJ databases">
        <title>Complete sequence of Aciduliprofundum boonei T469.</title>
        <authorList>
            <consortium name="US DOE Joint Genome Institute"/>
            <person name="Lucas S."/>
            <person name="Copeland A."/>
            <person name="Lapidus A."/>
            <person name="Cheng J.-F."/>
            <person name="Bruce D."/>
            <person name="Goodwin L."/>
            <person name="Pitluck S."/>
            <person name="Saunders E."/>
            <person name="Detter J.C."/>
            <person name="Han C."/>
            <person name="Tapia R."/>
            <person name="Land M."/>
            <person name="Hauser L."/>
            <person name="Kyrpides N."/>
            <person name="Mikhailova N."/>
            <person name="Flores G."/>
            <person name="Reysenbach A.-L."/>
            <person name="Woyke T."/>
        </authorList>
    </citation>
    <scope>NUCLEOTIDE SEQUENCE</scope>
    <source>
        <strain evidence="3">T469</strain>
    </source>
</reference>
<gene>
    <name evidence="3" type="ordered locus">Aboo_1442</name>
</gene>
<dbReference type="Pfam" id="PF04101">
    <property type="entry name" value="Glyco_tran_28_C"/>
    <property type="match status" value="1"/>
</dbReference>
<evidence type="ECO:0000313" key="4">
    <source>
        <dbReference type="Proteomes" id="UP000001400"/>
    </source>
</evidence>
<evidence type="ECO:0000313" key="3">
    <source>
        <dbReference type="EMBL" id="ADD09249.1"/>
    </source>
</evidence>
<accession>B5ICY9</accession>
<keyword evidence="4" id="KW-1185">Reference proteome</keyword>
<protein>
    <submittedName>
        <fullName evidence="3">Glycosyltransferase 28 domain protein</fullName>
    </submittedName>
</protein>